<comment type="similarity">
    <text evidence="1">Belongs to the UPF0236 family.</text>
</comment>
<evidence type="ECO:0000256" key="1">
    <source>
        <dbReference type="ARBA" id="ARBA00006539"/>
    </source>
</evidence>
<accession>A0A8B3RS74</accession>
<reference evidence="2 4" key="1">
    <citation type="submission" date="2018-10" db="EMBL/GenBank/DDBJ databases">
        <title>Genotypes and phenotypes of Enterococci isolated from broiler chickens.</title>
        <authorList>
            <person name="Muhammad A.R."/>
            <person name="Diarra M.S."/>
        </authorList>
    </citation>
    <scope>NUCLEOTIDE SEQUENCE [LARGE SCALE GENOMIC DNA]</scope>
    <source>
        <strain evidence="2 4">LIT2 A36'</strain>
    </source>
</reference>
<proteinExistence type="inferred from homology"/>
<evidence type="ECO:0000313" key="2">
    <source>
        <dbReference type="EMBL" id="ROX29546.1"/>
    </source>
</evidence>
<gene>
    <name evidence="2" type="ORF">EGW16_15390</name>
    <name evidence="3" type="ORF">EU507_14945</name>
</gene>
<evidence type="ECO:0000313" key="5">
    <source>
        <dbReference type="Proteomes" id="UP000292223"/>
    </source>
</evidence>
<name>A0A8B3RS74_ENTFL</name>
<dbReference type="Pfam" id="PF06782">
    <property type="entry name" value="UPF0236"/>
    <property type="match status" value="1"/>
</dbReference>
<dbReference type="InterPro" id="IPR009620">
    <property type="entry name" value="UPF0236"/>
</dbReference>
<evidence type="ECO:0000313" key="4">
    <source>
        <dbReference type="Proteomes" id="UP000281488"/>
    </source>
</evidence>
<evidence type="ECO:0000313" key="3">
    <source>
        <dbReference type="EMBL" id="RYU29556.1"/>
    </source>
</evidence>
<dbReference type="EMBL" id="RKMZ01000013">
    <property type="protein sequence ID" value="ROX29546.1"/>
    <property type="molecule type" value="Genomic_DNA"/>
</dbReference>
<protein>
    <submittedName>
        <fullName evidence="3">Uncharacterized protein</fullName>
    </submittedName>
</protein>
<reference evidence="3 5" key="2">
    <citation type="submission" date="2019-02" db="EMBL/GenBank/DDBJ databases">
        <title>From farm to fork: dissemination of Tn554::fexA-optrA in linezolid-resistant Enterococcus faecalis clones from chicken feces and meat in Tunisia.</title>
        <authorList>
            <person name="Tedim A.P."/>
            <person name="Elghaieb H."/>
            <person name="Abbassi M.S."/>
            <person name="Novais C."/>
            <person name="Hassen A."/>
            <person name="Peixe L."/>
            <person name="Freitas A.R."/>
        </authorList>
    </citation>
    <scope>NUCLEOTIDE SEQUENCE [LARGE SCALE GENOMIC DNA]</scope>
    <source>
        <strain evidence="3 5">728T</strain>
    </source>
</reference>
<comment type="caution">
    <text evidence="3">The sequence shown here is derived from an EMBL/GenBank/DDBJ whole genome shotgun (WGS) entry which is preliminary data.</text>
</comment>
<dbReference type="RefSeq" id="WP_113814656.1">
    <property type="nucleotide sequence ID" value="NZ_CABHGS010000011.1"/>
</dbReference>
<dbReference type="Proteomes" id="UP000292223">
    <property type="component" value="Unassembled WGS sequence"/>
</dbReference>
<dbReference type="AlphaFoldDB" id="A0A8B3RS74"/>
<dbReference type="EMBL" id="SEWT01000013">
    <property type="protein sequence ID" value="RYU29556.1"/>
    <property type="molecule type" value="Genomic_DNA"/>
</dbReference>
<dbReference type="Proteomes" id="UP000281488">
    <property type="component" value="Unassembled WGS sequence"/>
</dbReference>
<sequence>MTSKEFIKNIVHRLEVDQLEVPVKGQKTTPKVLFIEADEDHVSYQDGKNRFMKLVYIHEWYQPTTGEAKHHSLQKAITLVVISGQSTALRRSLCLPRQHV</sequence>
<organism evidence="3 5">
    <name type="scientific">Enterococcus faecalis</name>
    <name type="common">Streptococcus faecalis</name>
    <dbReference type="NCBI Taxonomy" id="1351"/>
    <lineage>
        <taxon>Bacteria</taxon>
        <taxon>Bacillati</taxon>
        <taxon>Bacillota</taxon>
        <taxon>Bacilli</taxon>
        <taxon>Lactobacillales</taxon>
        <taxon>Enterococcaceae</taxon>
        <taxon>Enterococcus</taxon>
    </lineage>
</organism>